<organism evidence="10 11">
    <name type="scientific">Flavihumibacter solisilvae</name>
    <dbReference type="NCBI Taxonomy" id="1349421"/>
    <lineage>
        <taxon>Bacteria</taxon>
        <taxon>Pseudomonadati</taxon>
        <taxon>Bacteroidota</taxon>
        <taxon>Chitinophagia</taxon>
        <taxon>Chitinophagales</taxon>
        <taxon>Chitinophagaceae</taxon>
        <taxon>Flavihumibacter</taxon>
    </lineage>
</organism>
<evidence type="ECO:0000256" key="2">
    <source>
        <dbReference type="ARBA" id="ARBA00005988"/>
    </source>
</evidence>
<dbReference type="OrthoDB" id="9758209at2"/>
<dbReference type="GO" id="GO:0008270">
    <property type="term" value="F:zinc ion binding"/>
    <property type="evidence" value="ECO:0007669"/>
    <property type="project" value="InterPro"/>
</dbReference>
<keyword evidence="6" id="KW-0482">Metalloprotease</keyword>
<dbReference type="Gene3D" id="3.40.630.10">
    <property type="entry name" value="Zn peptidases"/>
    <property type="match status" value="1"/>
</dbReference>
<dbReference type="STRING" id="1349421.OI18_18005"/>
<keyword evidence="10" id="KW-0121">Carboxypeptidase</keyword>
<keyword evidence="11" id="KW-1185">Reference proteome</keyword>
<dbReference type="SMART" id="SM00631">
    <property type="entry name" value="Zn_pept"/>
    <property type="match status" value="1"/>
</dbReference>
<proteinExistence type="inferred from homology"/>
<dbReference type="GO" id="GO:0004181">
    <property type="term" value="F:metallocarboxypeptidase activity"/>
    <property type="evidence" value="ECO:0007669"/>
    <property type="project" value="InterPro"/>
</dbReference>
<protein>
    <submittedName>
        <fullName evidence="10">Zinc carboxypeptidase</fullName>
    </submittedName>
</protein>
<dbReference type="SUPFAM" id="SSF53187">
    <property type="entry name" value="Zn-dependent exopeptidases"/>
    <property type="match status" value="1"/>
</dbReference>
<dbReference type="Proteomes" id="UP000031408">
    <property type="component" value="Unassembled WGS sequence"/>
</dbReference>
<dbReference type="GO" id="GO:0005615">
    <property type="term" value="C:extracellular space"/>
    <property type="evidence" value="ECO:0007669"/>
    <property type="project" value="TreeGrafter"/>
</dbReference>
<evidence type="ECO:0000259" key="9">
    <source>
        <dbReference type="PROSITE" id="PS52035"/>
    </source>
</evidence>
<dbReference type="PANTHER" id="PTHR11705:SF143">
    <property type="entry name" value="SLL0236 PROTEIN"/>
    <property type="match status" value="1"/>
</dbReference>
<dbReference type="PANTHER" id="PTHR11705">
    <property type="entry name" value="PROTEASE FAMILY M14 CARBOXYPEPTIDASE A,B"/>
    <property type="match status" value="1"/>
</dbReference>
<evidence type="ECO:0000313" key="11">
    <source>
        <dbReference type="Proteomes" id="UP000031408"/>
    </source>
</evidence>
<name>A0A0C1IRU7_9BACT</name>
<evidence type="ECO:0000256" key="6">
    <source>
        <dbReference type="ARBA" id="ARBA00023049"/>
    </source>
</evidence>
<dbReference type="GO" id="GO:0006508">
    <property type="term" value="P:proteolysis"/>
    <property type="evidence" value="ECO:0007669"/>
    <property type="project" value="UniProtKB-KW"/>
</dbReference>
<evidence type="ECO:0000313" key="10">
    <source>
        <dbReference type="EMBL" id="KIC93159.1"/>
    </source>
</evidence>
<evidence type="ECO:0000256" key="7">
    <source>
        <dbReference type="PROSITE-ProRule" id="PRU01379"/>
    </source>
</evidence>
<dbReference type="InterPro" id="IPR000834">
    <property type="entry name" value="Peptidase_M14"/>
</dbReference>
<keyword evidence="8" id="KW-0732">Signal</keyword>
<evidence type="ECO:0000256" key="8">
    <source>
        <dbReference type="SAM" id="SignalP"/>
    </source>
</evidence>
<dbReference type="Pfam" id="PF00246">
    <property type="entry name" value="Peptidase_M14"/>
    <property type="match status" value="1"/>
</dbReference>
<keyword evidence="4" id="KW-0378">Hydrolase</keyword>
<comment type="caution">
    <text evidence="10">The sequence shown here is derived from an EMBL/GenBank/DDBJ whole genome shotgun (WGS) entry which is preliminary data.</text>
</comment>
<sequence>MKRFLLLLGSAIVSVSAMAQLQSPEQFLGYEVGTRYTPHYRIVQYFQHVAQQVPNQVKVEQYGESTEGRPLLLATIASAENLASIEQIRLNNLRLANSAKDKMAPNENAPAIVWLSYNVHGNETSSSEAAMMTLFELVNPSGQRAKEWLKNTVVLIDPCLNPDGRDRYVNWYTTMIGKNVNPQPLAREHREPWPGGRSNHYNFDLNRDWAWQSQVESRSRVKKYNQWLPQVHVDFHEQGFNEPYYFAPAAEPFHEVISKWQRDFQIMIGKNHAKYFDQNGWLYFTKERFDLFYPSYGDTYPTYNGSIGMTYEQGGIRAGLGIINEDGDTLTLRERALHHFTTGISTVEITSLNASRVVREFRSYFNNVINHPPGEFKSWVVRNDSTDRMTRLQELLDRNDIDWSYANTASLKGLNYFTGKQESFSTTQGDIVININQPKGNLIKVLFERTSQLSDSATYDITAWAVPFAYGLKTYGVQQYITGTSKTPPAQTASQAAMANAYAYAIKWDGLNSARLLSSMLQKGIRVRYAEQPFNSGTESFEKGTLLITKASNASKPVQQVLEEAAKNTGTKVYPITSGFVDKGFDFGSDRVRTINAPKVAMLAGENISSLGMGEIWHFFDQQLGYPITIMSAADFLNEGMNSYTVLILPDGYYDFFGKKETNEELKSWVRRGGKIISIESAVAQMAKADWGIKQKDDDKKDDDKDEAKKVDYALLRKYENRERDWLMTSMPGSIFRVELDNTHPLGFGFPEFYYTLKQDTNIYEFIKENGWNVGVIKKDNYISGFTGSRLKDKLKDGMLMGVQEIGRGQVVYLGDNPVFRSFWENGKLLLCNAVFLVGQ</sequence>
<feature type="signal peptide" evidence="8">
    <location>
        <begin position="1"/>
        <end position="19"/>
    </location>
</feature>
<comment type="cofactor">
    <cofactor evidence="1">
        <name>Zn(2+)</name>
        <dbReference type="ChEBI" id="CHEBI:29105"/>
    </cofactor>
</comment>
<accession>A0A0C1IRU7</accession>
<dbReference type="PROSITE" id="PS52035">
    <property type="entry name" value="PEPTIDASE_M14"/>
    <property type="match status" value="1"/>
</dbReference>
<dbReference type="RefSeq" id="WP_039142388.1">
    <property type="nucleotide sequence ID" value="NZ_JSVC01000021.1"/>
</dbReference>
<keyword evidence="5" id="KW-0862">Zinc</keyword>
<evidence type="ECO:0000256" key="3">
    <source>
        <dbReference type="ARBA" id="ARBA00022670"/>
    </source>
</evidence>
<dbReference type="AlphaFoldDB" id="A0A0C1IRU7"/>
<feature type="domain" description="Peptidase M14" evidence="9">
    <location>
        <begin position="35"/>
        <end position="347"/>
    </location>
</feature>
<evidence type="ECO:0000256" key="4">
    <source>
        <dbReference type="ARBA" id="ARBA00022801"/>
    </source>
</evidence>
<dbReference type="CDD" id="cd06238">
    <property type="entry name" value="M14-like"/>
    <property type="match status" value="1"/>
</dbReference>
<reference evidence="10 11" key="1">
    <citation type="submission" date="2014-11" db="EMBL/GenBank/DDBJ databases">
        <title>Genome sequence of Flavihumibacter solisilvae 3-3.</title>
        <authorList>
            <person name="Zhou G."/>
            <person name="Li M."/>
            <person name="Wang G."/>
        </authorList>
    </citation>
    <scope>NUCLEOTIDE SEQUENCE [LARGE SCALE GENOMIC DNA]</scope>
    <source>
        <strain evidence="10 11">3-3</strain>
    </source>
</reference>
<dbReference type="EMBL" id="JSVC01000021">
    <property type="protein sequence ID" value="KIC93159.1"/>
    <property type="molecule type" value="Genomic_DNA"/>
</dbReference>
<gene>
    <name evidence="10" type="ORF">OI18_18005</name>
</gene>
<feature type="chain" id="PRO_5002147477" evidence="8">
    <location>
        <begin position="20"/>
        <end position="840"/>
    </location>
</feature>
<comment type="caution">
    <text evidence="7">Lacks conserved residue(s) required for the propagation of feature annotation.</text>
</comment>
<comment type="similarity">
    <text evidence="2 7">Belongs to the peptidase M14 family.</text>
</comment>
<evidence type="ECO:0000256" key="1">
    <source>
        <dbReference type="ARBA" id="ARBA00001947"/>
    </source>
</evidence>
<evidence type="ECO:0000256" key="5">
    <source>
        <dbReference type="ARBA" id="ARBA00022833"/>
    </source>
</evidence>
<dbReference type="InterPro" id="IPR029062">
    <property type="entry name" value="Class_I_gatase-like"/>
</dbReference>
<keyword evidence="3" id="KW-0645">Protease</keyword>
<dbReference type="SUPFAM" id="SSF52317">
    <property type="entry name" value="Class I glutamine amidotransferase-like"/>
    <property type="match status" value="1"/>
</dbReference>